<evidence type="ECO:0000313" key="8">
    <source>
        <dbReference type="EMBL" id="TEB19203.1"/>
    </source>
</evidence>
<dbReference type="PANTHER" id="PTHR11530">
    <property type="entry name" value="D-AMINO ACID OXIDASE"/>
    <property type="match status" value="1"/>
</dbReference>
<feature type="binding site" evidence="6">
    <location>
        <position position="256"/>
    </location>
    <ligand>
        <name>D-dopa</name>
        <dbReference type="ChEBI" id="CHEBI:149689"/>
    </ligand>
</feature>
<dbReference type="Proteomes" id="UP000298030">
    <property type="component" value="Unassembled WGS sequence"/>
</dbReference>
<dbReference type="InterPro" id="IPR023209">
    <property type="entry name" value="DAO"/>
</dbReference>
<dbReference type="GO" id="GO:0019478">
    <property type="term" value="P:D-amino acid catabolic process"/>
    <property type="evidence" value="ECO:0007669"/>
    <property type="project" value="TreeGrafter"/>
</dbReference>
<dbReference type="Pfam" id="PF01266">
    <property type="entry name" value="DAO"/>
    <property type="match status" value="1"/>
</dbReference>
<keyword evidence="3" id="KW-0285">Flavoprotein</keyword>
<dbReference type="GO" id="GO:0003884">
    <property type="term" value="F:D-amino-acid oxidase activity"/>
    <property type="evidence" value="ECO:0007669"/>
    <property type="project" value="InterPro"/>
</dbReference>
<evidence type="ECO:0000313" key="9">
    <source>
        <dbReference type="Proteomes" id="UP000298030"/>
    </source>
</evidence>
<dbReference type="EMBL" id="QPFP01000203">
    <property type="protein sequence ID" value="TEB19203.1"/>
    <property type="molecule type" value="Genomic_DNA"/>
</dbReference>
<sequence>MVTEKKDIVVLGAGVIGLTTALKIQETGRYNVTIIAEILPSDPKNIKYASQWAGAHHVSFTKRDHFQHPLDKETFEEMWRLSQNEASACFLQLPQTEFFTGEREQPSSLEHMPNFRHLTTDSEEVTGIPGAVHGEAFTTVTIDVPSYLNYLLSRFLGSGGRIVRGSVQHISQIAESGAHAFLPPAERFSSDGTPRPQKKPKAPAAIVVCVGLGARFLGGVEDADVYPIRGQTVLINAPWIRWGKTLSNLAAMEWTYVIPRRTGIVILGGTLEPNDWNATPRPETTRDIIERNLKFAPEIIPAHLRKDAEKPTLDDVLPLVVEEGCGFRPGRKGGLRLQAGSIQVPNTDRTIPVVYNYGHAGAGYISSFGSARVSLELLEKALQERS</sequence>
<feature type="binding site" evidence="6">
    <location>
        <position position="361"/>
    </location>
    <ligand>
        <name>D-dopa</name>
        <dbReference type="ChEBI" id="CHEBI:149689"/>
    </ligand>
</feature>
<gene>
    <name evidence="8" type="ORF">FA13DRAFT_1767250</name>
</gene>
<reference evidence="8 9" key="1">
    <citation type="journal article" date="2019" name="Nat. Ecol. Evol.">
        <title>Megaphylogeny resolves global patterns of mushroom evolution.</title>
        <authorList>
            <person name="Varga T."/>
            <person name="Krizsan K."/>
            <person name="Foldi C."/>
            <person name="Dima B."/>
            <person name="Sanchez-Garcia M."/>
            <person name="Sanchez-Ramirez S."/>
            <person name="Szollosi G.J."/>
            <person name="Szarkandi J.G."/>
            <person name="Papp V."/>
            <person name="Albert L."/>
            <person name="Andreopoulos W."/>
            <person name="Angelini C."/>
            <person name="Antonin V."/>
            <person name="Barry K.W."/>
            <person name="Bougher N.L."/>
            <person name="Buchanan P."/>
            <person name="Buyck B."/>
            <person name="Bense V."/>
            <person name="Catcheside P."/>
            <person name="Chovatia M."/>
            <person name="Cooper J."/>
            <person name="Damon W."/>
            <person name="Desjardin D."/>
            <person name="Finy P."/>
            <person name="Geml J."/>
            <person name="Haridas S."/>
            <person name="Hughes K."/>
            <person name="Justo A."/>
            <person name="Karasinski D."/>
            <person name="Kautmanova I."/>
            <person name="Kiss B."/>
            <person name="Kocsube S."/>
            <person name="Kotiranta H."/>
            <person name="LaButti K.M."/>
            <person name="Lechner B.E."/>
            <person name="Liimatainen K."/>
            <person name="Lipzen A."/>
            <person name="Lukacs Z."/>
            <person name="Mihaltcheva S."/>
            <person name="Morgado L.N."/>
            <person name="Niskanen T."/>
            <person name="Noordeloos M.E."/>
            <person name="Ohm R.A."/>
            <person name="Ortiz-Santana B."/>
            <person name="Ovrebo C."/>
            <person name="Racz N."/>
            <person name="Riley R."/>
            <person name="Savchenko A."/>
            <person name="Shiryaev A."/>
            <person name="Soop K."/>
            <person name="Spirin V."/>
            <person name="Szebenyi C."/>
            <person name="Tomsovsky M."/>
            <person name="Tulloss R.E."/>
            <person name="Uehling J."/>
            <person name="Grigoriev I.V."/>
            <person name="Vagvolgyi C."/>
            <person name="Papp T."/>
            <person name="Martin F.M."/>
            <person name="Miettinen O."/>
            <person name="Hibbett D.S."/>
            <person name="Nagy L.G."/>
        </authorList>
    </citation>
    <scope>NUCLEOTIDE SEQUENCE [LARGE SCALE GENOMIC DNA]</scope>
    <source>
        <strain evidence="8 9">FP101781</strain>
    </source>
</reference>
<comment type="similarity">
    <text evidence="2">Belongs to the DAMOX/DASOX family.</text>
</comment>
<evidence type="ECO:0000256" key="1">
    <source>
        <dbReference type="ARBA" id="ARBA00001974"/>
    </source>
</evidence>
<accession>A0A4Y7SCG2</accession>
<dbReference type="PIRSF" id="PIRSF000189">
    <property type="entry name" value="D-aa_oxidase"/>
    <property type="match status" value="1"/>
</dbReference>
<dbReference type="OrthoDB" id="2015447at2759"/>
<dbReference type="GO" id="GO:0005737">
    <property type="term" value="C:cytoplasm"/>
    <property type="evidence" value="ECO:0007669"/>
    <property type="project" value="TreeGrafter"/>
</dbReference>
<evidence type="ECO:0000259" key="7">
    <source>
        <dbReference type="Pfam" id="PF01266"/>
    </source>
</evidence>
<dbReference type="SUPFAM" id="SSF54373">
    <property type="entry name" value="FAD-linked reductases, C-terminal domain"/>
    <property type="match status" value="1"/>
</dbReference>
<evidence type="ECO:0000256" key="3">
    <source>
        <dbReference type="ARBA" id="ARBA00022630"/>
    </source>
</evidence>
<evidence type="ECO:0000256" key="4">
    <source>
        <dbReference type="ARBA" id="ARBA00022827"/>
    </source>
</evidence>
<dbReference type="GO" id="GO:0071949">
    <property type="term" value="F:FAD binding"/>
    <property type="evidence" value="ECO:0007669"/>
    <property type="project" value="InterPro"/>
</dbReference>
<dbReference type="STRING" id="71717.A0A4Y7SCG2"/>
<feature type="binding site" evidence="6">
    <location>
        <position position="167"/>
    </location>
    <ligand>
        <name>FAD</name>
        <dbReference type="ChEBI" id="CHEBI:57692"/>
    </ligand>
</feature>
<organism evidence="8 9">
    <name type="scientific">Coprinellus micaceus</name>
    <name type="common">Glistening ink-cap mushroom</name>
    <name type="synonym">Coprinus micaceus</name>
    <dbReference type="NCBI Taxonomy" id="71717"/>
    <lineage>
        <taxon>Eukaryota</taxon>
        <taxon>Fungi</taxon>
        <taxon>Dikarya</taxon>
        <taxon>Basidiomycota</taxon>
        <taxon>Agaricomycotina</taxon>
        <taxon>Agaricomycetes</taxon>
        <taxon>Agaricomycetidae</taxon>
        <taxon>Agaricales</taxon>
        <taxon>Agaricineae</taxon>
        <taxon>Psathyrellaceae</taxon>
        <taxon>Coprinellus</taxon>
    </lineage>
</organism>
<dbReference type="InterPro" id="IPR006076">
    <property type="entry name" value="FAD-dep_OxRdtase"/>
</dbReference>
<feature type="domain" description="FAD dependent oxidoreductase" evidence="7">
    <location>
        <begin position="7"/>
        <end position="373"/>
    </location>
</feature>
<dbReference type="AlphaFoldDB" id="A0A4Y7SCG2"/>
<comment type="caution">
    <text evidence="8">The sequence shown here is derived from an EMBL/GenBank/DDBJ whole genome shotgun (WGS) entry which is preliminary data.</text>
</comment>
<name>A0A4Y7SCG2_COPMI</name>
<feature type="binding site" evidence="6">
    <location>
        <position position="328"/>
    </location>
    <ligand>
        <name>D-dopa</name>
        <dbReference type="ChEBI" id="CHEBI:149689"/>
    </ligand>
</feature>
<keyword evidence="5" id="KW-0560">Oxidoreductase</keyword>
<proteinExistence type="inferred from homology"/>
<evidence type="ECO:0000256" key="5">
    <source>
        <dbReference type="ARBA" id="ARBA00023002"/>
    </source>
</evidence>
<evidence type="ECO:0000256" key="6">
    <source>
        <dbReference type="PIRSR" id="PIRSR000189-1"/>
    </source>
</evidence>
<dbReference type="PANTHER" id="PTHR11530:SF11">
    <property type="entry name" value="D-ASPARTATE OXIDASE"/>
    <property type="match status" value="1"/>
</dbReference>
<protein>
    <submittedName>
        <fullName evidence="8">D-amino-acid oxidase</fullName>
    </submittedName>
</protein>
<dbReference type="Gene3D" id="3.40.50.720">
    <property type="entry name" value="NAD(P)-binding Rossmann-like Domain"/>
    <property type="match status" value="1"/>
</dbReference>
<comment type="cofactor">
    <cofactor evidence="1 6">
        <name>FAD</name>
        <dbReference type="ChEBI" id="CHEBI:57692"/>
    </cofactor>
</comment>
<dbReference type="SUPFAM" id="SSF51971">
    <property type="entry name" value="Nucleotide-binding domain"/>
    <property type="match status" value="1"/>
</dbReference>
<keyword evidence="9" id="KW-1185">Reference proteome</keyword>
<dbReference type="Gene3D" id="3.30.9.10">
    <property type="entry name" value="D-Amino Acid Oxidase, subunit A, domain 2"/>
    <property type="match status" value="1"/>
</dbReference>
<keyword evidence="4 6" id="KW-0274">FAD</keyword>
<evidence type="ECO:0000256" key="2">
    <source>
        <dbReference type="ARBA" id="ARBA00006730"/>
    </source>
</evidence>